<feature type="compositionally biased region" description="Basic residues" evidence="1">
    <location>
        <begin position="437"/>
        <end position="446"/>
    </location>
</feature>
<accession>A0A9Q1QKW2</accession>
<feature type="compositionally biased region" description="Basic residues" evidence="1">
    <location>
        <begin position="599"/>
        <end position="632"/>
    </location>
</feature>
<dbReference type="SUPFAM" id="SSF63748">
    <property type="entry name" value="Tudor/PWWP/MBT"/>
    <property type="match status" value="1"/>
</dbReference>
<dbReference type="Proteomes" id="UP001153076">
    <property type="component" value="Unassembled WGS sequence"/>
</dbReference>
<dbReference type="OrthoDB" id="607790at2759"/>
<feature type="compositionally biased region" description="Polar residues" evidence="1">
    <location>
        <begin position="177"/>
        <end position="186"/>
    </location>
</feature>
<dbReference type="InterPro" id="IPR044679">
    <property type="entry name" value="PWWP2-like"/>
</dbReference>
<dbReference type="PANTHER" id="PTHR33697">
    <property type="entry name" value="T17B22.17 PROTEIN-RELATED"/>
    <property type="match status" value="1"/>
</dbReference>
<dbReference type="InterPro" id="IPR000313">
    <property type="entry name" value="PWWP_dom"/>
</dbReference>
<dbReference type="PANTHER" id="PTHR33697:SF1">
    <property type="entry name" value="TUDOR_PWWP_MBT SUPERFAMILY PROTEIN"/>
    <property type="match status" value="1"/>
</dbReference>
<proteinExistence type="predicted"/>
<dbReference type="AlphaFoldDB" id="A0A9Q1QKW2"/>
<feature type="domain" description="PWWP" evidence="2">
    <location>
        <begin position="19"/>
        <end position="73"/>
    </location>
</feature>
<evidence type="ECO:0000313" key="3">
    <source>
        <dbReference type="EMBL" id="KAJ8446112.1"/>
    </source>
</evidence>
<dbReference type="EMBL" id="JAKOGI010000059">
    <property type="protein sequence ID" value="KAJ8446112.1"/>
    <property type="molecule type" value="Genomic_DNA"/>
</dbReference>
<sequence length="743" mass="82704">MVRGGPNEEDGRKRIDAAVGGLVWVQRRNGSWWPGQIVGLDELSESSLAPRSGTPIKLLGRDDSTVDWYDLEKPKGVKAFRCGEYDACIEKAQAAAAKSSKRSTKYPRRENAIILALEIERTNLFRDCPDPHSPANDPDGEPVLNSMKHSASISHPSKEDEKTNSDGMTSICEENSHSTQELSHSGISYEEANGSTYLKGQAFKGRRKTPNDSEDDGNEGIKRMKGLDDLGIAAERKVKVLALANHVKSSASVNHARAGNCMSVGTLANGSCMPTSRRKRSQVIHIHELLKRKYRRRPLTKVLENTTMVPVRIICDEFATPFERSDAITPCNECGDGNNAKDVQLFNRSLPEDDSSDMLFDVPFVSEEQCASGASPIVKPSGPLKSHPGAVRTRSGRNGAAQASTFGHEMVDEPGPTSCATTCMNLKMEKSASKWQSKGKRKARHISKTEEPYSRKKADFNHEKLDAHIIGHENSNGLVNGFTDRRKPTSLASSQRPFPYHQQRFFYETPDVSPSGIYADSSLYEVEITVEATRPQMQQVPYISLMSKLNGKPITGHPVTVETLEDGYFDPRVSDYPASGSCELDDEDAEVMAPTVKPQVRRSKHIKRRSHFSRCRSSRSKRHGPSSKKTRKLSSLTGPYKLNTEKRKPMVQNPKGPMLACVPLKASMGTNLLGKAIECECVKRVFLKSFPGSFSFGAKFDVRLRQTVQVIWVFGKRNFCNCFWFKKFVLKKVKVLAIWRLTF</sequence>
<feature type="region of interest" description="Disordered" evidence="1">
    <location>
        <begin position="126"/>
        <end position="223"/>
    </location>
</feature>
<evidence type="ECO:0000313" key="4">
    <source>
        <dbReference type="Proteomes" id="UP001153076"/>
    </source>
</evidence>
<reference evidence="3" key="1">
    <citation type="submission" date="2022-04" db="EMBL/GenBank/DDBJ databases">
        <title>Carnegiea gigantea Genome sequencing and assembly v2.</title>
        <authorList>
            <person name="Copetti D."/>
            <person name="Sanderson M.J."/>
            <person name="Burquez A."/>
            <person name="Wojciechowski M.F."/>
        </authorList>
    </citation>
    <scope>NUCLEOTIDE SEQUENCE</scope>
    <source>
        <strain evidence="3">SGP5-SGP5p</strain>
        <tissue evidence="3">Aerial part</tissue>
    </source>
</reference>
<comment type="caution">
    <text evidence="3">The sequence shown here is derived from an EMBL/GenBank/DDBJ whole genome shotgun (WGS) entry which is preliminary data.</text>
</comment>
<protein>
    <recommendedName>
        <fullName evidence="2">PWWP domain-containing protein</fullName>
    </recommendedName>
</protein>
<evidence type="ECO:0000256" key="1">
    <source>
        <dbReference type="SAM" id="MobiDB-lite"/>
    </source>
</evidence>
<feature type="region of interest" description="Disordered" evidence="1">
    <location>
        <begin position="431"/>
        <end position="454"/>
    </location>
</feature>
<dbReference type="CDD" id="cd05162">
    <property type="entry name" value="PWWP"/>
    <property type="match status" value="1"/>
</dbReference>
<evidence type="ECO:0000259" key="2">
    <source>
        <dbReference type="PROSITE" id="PS50812"/>
    </source>
</evidence>
<feature type="region of interest" description="Disordered" evidence="1">
    <location>
        <begin position="598"/>
        <end position="638"/>
    </location>
</feature>
<gene>
    <name evidence="3" type="ORF">Cgig2_000909</name>
</gene>
<organism evidence="3 4">
    <name type="scientific">Carnegiea gigantea</name>
    <dbReference type="NCBI Taxonomy" id="171969"/>
    <lineage>
        <taxon>Eukaryota</taxon>
        <taxon>Viridiplantae</taxon>
        <taxon>Streptophyta</taxon>
        <taxon>Embryophyta</taxon>
        <taxon>Tracheophyta</taxon>
        <taxon>Spermatophyta</taxon>
        <taxon>Magnoliopsida</taxon>
        <taxon>eudicotyledons</taxon>
        <taxon>Gunneridae</taxon>
        <taxon>Pentapetalae</taxon>
        <taxon>Caryophyllales</taxon>
        <taxon>Cactineae</taxon>
        <taxon>Cactaceae</taxon>
        <taxon>Cactoideae</taxon>
        <taxon>Echinocereeae</taxon>
        <taxon>Carnegiea</taxon>
    </lineage>
</organism>
<dbReference type="PROSITE" id="PS50812">
    <property type="entry name" value="PWWP"/>
    <property type="match status" value="1"/>
</dbReference>
<dbReference type="Gene3D" id="2.30.30.140">
    <property type="match status" value="1"/>
</dbReference>
<feature type="region of interest" description="Disordered" evidence="1">
    <location>
        <begin position="373"/>
        <end position="401"/>
    </location>
</feature>
<dbReference type="Pfam" id="PF00855">
    <property type="entry name" value="PWWP"/>
    <property type="match status" value="1"/>
</dbReference>
<name>A0A9Q1QKW2_9CARY</name>
<keyword evidence="4" id="KW-1185">Reference proteome</keyword>